<name>A0A9P5YXZ1_9AGAR</name>
<dbReference type="EMBL" id="MU155250">
    <property type="protein sequence ID" value="KAF9477807.1"/>
    <property type="molecule type" value="Genomic_DNA"/>
</dbReference>
<evidence type="ECO:0000313" key="2">
    <source>
        <dbReference type="Proteomes" id="UP000807469"/>
    </source>
</evidence>
<protein>
    <submittedName>
        <fullName evidence="1">Uncharacterized protein</fullName>
    </submittedName>
</protein>
<dbReference type="AlphaFoldDB" id="A0A9P5YXZ1"/>
<sequence>MSYSTSPTMITEIDMPSSESKELSDIFELPVLASQYDAICNLTVVGKDENLFLTLTKWLSVLMELPNLRTLKLELCFRSPSSFERNDVTAYSVLLLHLESFSLHARANEAVTILQRIQYPGDCQLSLNIPIRCRDNELDALSDHLGRRYSARHGDTVSIAYEANHFVVKLGRYNMQSFKMIFTPLIIRLYHVGRLPTTVHHIAPLASLLYGARRFCITAKTLVLDQIGYAECLHCKGDDPTRIMCKSPFQESLRVFPSVETLVVPDFTQLVLDCLLPHVFLGIATEDSPDGALPHQDLPALLQVRFKSSQFPSLEALQQQISRARLVMRGEWIHTPV</sequence>
<keyword evidence="2" id="KW-1185">Reference proteome</keyword>
<gene>
    <name evidence="1" type="ORF">BDN70DRAFT_933921</name>
</gene>
<reference evidence="1" key="1">
    <citation type="submission" date="2020-11" db="EMBL/GenBank/DDBJ databases">
        <authorList>
            <consortium name="DOE Joint Genome Institute"/>
            <person name="Ahrendt S."/>
            <person name="Riley R."/>
            <person name="Andreopoulos W."/>
            <person name="Labutti K."/>
            <person name="Pangilinan J."/>
            <person name="Ruiz-Duenas F.J."/>
            <person name="Barrasa J.M."/>
            <person name="Sanchez-Garcia M."/>
            <person name="Camarero S."/>
            <person name="Miyauchi S."/>
            <person name="Serrano A."/>
            <person name="Linde D."/>
            <person name="Babiker R."/>
            <person name="Drula E."/>
            <person name="Ayuso-Fernandez I."/>
            <person name="Pacheco R."/>
            <person name="Padilla G."/>
            <person name="Ferreira P."/>
            <person name="Barriuso J."/>
            <person name="Kellner H."/>
            <person name="Castanera R."/>
            <person name="Alfaro M."/>
            <person name="Ramirez L."/>
            <person name="Pisabarro A.G."/>
            <person name="Kuo A."/>
            <person name="Tritt A."/>
            <person name="Lipzen A."/>
            <person name="He G."/>
            <person name="Yan M."/>
            <person name="Ng V."/>
            <person name="Cullen D."/>
            <person name="Martin F."/>
            <person name="Rosso M.-N."/>
            <person name="Henrissat B."/>
            <person name="Hibbett D."/>
            <person name="Martinez A.T."/>
            <person name="Grigoriev I.V."/>
        </authorList>
    </citation>
    <scope>NUCLEOTIDE SEQUENCE</scope>
    <source>
        <strain evidence="1">CIRM-BRFM 674</strain>
    </source>
</reference>
<accession>A0A9P5YXZ1</accession>
<organism evidence="1 2">
    <name type="scientific">Pholiota conissans</name>
    <dbReference type="NCBI Taxonomy" id="109636"/>
    <lineage>
        <taxon>Eukaryota</taxon>
        <taxon>Fungi</taxon>
        <taxon>Dikarya</taxon>
        <taxon>Basidiomycota</taxon>
        <taxon>Agaricomycotina</taxon>
        <taxon>Agaricomycetes</taxon>
        <taxon>Agaricomycetidae</taxon>
        <taxon>Agaricales</taxon>
        <taxon>Agaricineae</taxon>
        <taxon>Strophariaceae</taxon>
        <taxon>Pholiota</taxon>
    </lineage>
</organism>
<comment type="caution">
    <text evidence="1">The sequence shown here is derived from an EMBL/GenBank/DDBJ whole genome shotgun (WGS) entry which is preliminary data.</text>
</comment>
<dbReference type="Proteomes" id="UP000807469">
    <property type="component" value="Unassembled WGS sequence"/>
</dbReference>
<proteinExistence type="predicted"/>
<evidence type="ECO:0000313" key="1">
    <source>
        <dbReference type="EMBL" id="KAF9477807.1"/>
    </source>
</evidence>